<gene>
    <name evidence="7" type="ORF">D5R97_04995</name>
</gene>
<comment type="similarity">
    <text evidence="1">Belongs to the sigma-70 factor family. ECF subfamily.</text>
</comment>
<evidence type="ECO:0000313" key="8">
    <source>
        <dbReference type="Proteomes" id="UP000285138"/>
    </source>
</evidence>
<evidence type="ECO:0000256" key="4">
    <source>
        <dbReference type="ARBA" id="ARBA00023163"/>
    </source>
</evidence>
<dbReference type="Pfam" id="PF04542">
    <property type="entry name" value="Sigma70_r2"/>
    <property type="match status" value="1"/>
</dbReference>
<protein>
    <submittedName>
        <fullName evidence="7">RNA polymerase sigma factor</fullName>
    </submittedName>
</protein>
<dbReference type="Gene3D" id="1.10.10.10">
    <property type="entry name" value="Winged helix-like DNA-binding domain superfamily/Winged helix DNA-binding domain"/>
    <property type="match status" value="1"/>
</dbReference>
<feature type="domain" description="RNA polymerase sigma-70 region 2" evidence="5">
    <location>
        <begin position="19"/>
        <end position="81"/>
    </location>
</feature>
<dbReference type="InterPro" id="IPR039425">
    <property type="entry name" value="RNA_pol_sigma-70-like"/>
</dbReference>
<dbReference type="NCBIfam" id="TIGR02937">
    <property type="entry name" value="sigma70-ECF"/>
    <property type="match status" value="1"/>
</dbReference>
<dbReference type="InterPro" id="IPR013324">
    <property type="entry name" value="RNA_pol_sigma_r3/r4-like"/>
</dbReference>
<dbReference type="SUPFAM" id="SSF88946">
    <property type="entry name" value="Sigma2 domain of RNA polymerase sigma factors"/>
    <property type="match status" value="1"/>
</dbReference>
<accession>A0A424YES7</accession>
<keyword evidence="3" id="KW-0731">Sigma factor</keyword>
<evidence type="ECO:0000259" key="6">
    <source>
        <dbReference type="Pfam" id="PF08281"/>
    </source>
</evidence>
<dbReference type="InterPro" id="IPR036388">
    <property type="entry name" value="WH-like_DNA-bd_sf"/>
</dbReference>
<keyword evidence="4" id="KW-0804">Transcription</keyword>
<organism evidence="7 8">
    <name type="scientific">Candidatus Syntrophonatronum acetioxidans</name>
    <dbReference type="NCBI Taxonomy" id="1795816"/>
    <lineage>
        <taxon>Bacteria</taxon>
        <taxon>Bacillati</taxon>
        <taxon>Bacillota</taxon>
        <taxon>Clostridia</taxon>
        <taxon>Eubacteriales</taxon>
        <taxon>Syntrophomonadaceae</taxon>
        <taxon>Candidatus Syntrophonatronum</taxon>
    </lineage>
</organism>
<dbReference type="InterPro" id="IPR014284">
    <property type="entry name" value="RNA_pol_sigma-70_dom"/>
</dbReference>
<keyword evidence="2" id="KW-0805">Transcription regulation</keyword>
<dbReference type="Gene3D" id="1.10.1740.10">
    <property type="match status" value="1"/>
</dbReference>
<reference evidence="7 8" key="1">
    <citation type="submission" date="2018-08" db="EMBL/GenBank/DDBJ databases">
        <title>The metabolism and importance of syntrophic acetate oxidation coupled to methane or sulfide production in haloalkaline environments.</title>
        <authorList>
            <person name="Timmers P.H.A."/>
            <person name="Vavourakis C.D."/>
            <person name="Sorokin D.Y."/>
            <person name="Sinninghe Damste J.S."/>
            <person name="Muyzer G."/>
            <person name="Stams A.J.M."/>
            <person name="Plugge C.M."/>
        </authorList>
    </citation>
    <scope>NUCLEOTIDE SEQUENCE [LARGE SCALE GENOMIC DNA]</scope>
    <source>
        <strain evidence="7">MSAO_Bac1</strain>
    </source>
</reference>
<evidence type="ECO:0000256" key="3">
    <source>
        <dbReference type="ARBA" id="ARBA00023082"/>
    </source>
</evidence>
<name>A0A424YES7_9FIRM</name>
<proteinExistence type="inferred from homology"/>
<comment type="caution">
    <text evidence="7">The sequence shown here is derived from an EMBL/GenBank/DDBJ whole genome shotgun (WGS) entry which is preliminary data.</text>
</comment>
<dbReference type="PANTHER" id="PTHR43133:SF57">
    <property type="entry name" value="RNA POLYMERASE SIGMA-70 FACTOR"/>
    <property type="match status" value="1"/>
</dbReference>
<dbReference type="InterPro" id="IPR007627">
    <property type="entry name" value="RNA_pol_sigma70_r2"/>
</dbReference>
<dbReference type="Pfam" id="PF08281">
    <property type="entry name" value="Sigma70_r4_2"/>
    <property type="match status" value="1"/>
</dbReference>
<sequence length="173" mass="20428">MISAGTTRDLEELIGDLWPEIYRFIYYKVQNKEEAEELTQDAFKRVIPKIQENQVEEGKVRAYTFQTARNLLKDLWRRRGRDPQMVDLENIPEGAGWDRTREEGQEEKIVLEEAMAFLSEDYRKVINLRIVEGYSVKETALKMGRNPGAIRSLQYRALQSLREILEERGFFHD</sequence>
<evidence type="ECO:0000256" key="2">
    <source>
        <dbReference type="ARBA" id="ARBA00023015"/>
    </source>
</evidence>
<dbReference type="GO" id="GO:0006352">
    <property type="term" value="P:DNA-templated transcription initiation"/>
    <property type="evidence" value="ECO:0007669"/>
    <property type="project" value="InterPro"/>
</dbReference>
<dbReference type="EMBL" id="QZAA01000131">
    <property type="protein sequence ID" value="RQD76099.1"/>
    <property type="molecule type" value="Genomic_DNA"/>
</dbReference>
<feature type="domain" description="RNA polymerase sigma factor 70 region 4 type 2" evidence="6">
    <location>
        <begin position="111"/>
        <end position="161"/>
    </location>
</feature>
<dbReference type="GO" id="GO:0003677">
    <property type="term" value="F:DNA binding"/>
    <property type="evidence" value="ECO:0007669"/>
    <property type="project" value="InterPro"/>
</dbReference>
<dbReference type="CDD" id="cd06171">
    <property type="entry name" value="Sigma70_r4"/>
    <property type="match status" value="1"/>
</dbReference>
<dbReference type="AlphaFoldDB" id="A0A424YES7"/>
<dbReference type="InterPro" id="IPR013249">
    <property type="entry name" value="RNA_pol_sigma70_r4_t2"/>
</dbReference>
<dbReference type="PANTHER" id="PTHR43133">
    <property type="entry name" value="RNA POLYMERASE ECF-TYPE SIGMA FACTO"/>
    <property type="match status" value="1"/>
</dbReference>
<dbReference type="Proteomes" id="UP000285138">
    <property type="component" value="Unassembled WGS sequence"/>
</dbReference>
<evidence type="ECO:0000259" key="5">
    <source>
        <dbReference type="Pfam" id="PF04542"/>
    </source>
</evidence>
<evidence type="ECO:0000313" key="7">
    <source>
        <dbReference type="EMBL" id="RQD76099.1"/>
    </source>
</evidence>
<dbReference type="SUPFAM" id="SSF88659">
    <property type="entry name" value="Sigma3 and sigma4 domains of RNA polymerase sigma factors"/>
    <property type="match status" value="1"/>
</dbReference>
<evidence type="ECO:0000256" key="1">
    <source>
        <dbReference type="ARBA" id="ARBA00010641"/>
    </source>
</evidence>
<dbReference type="GO" id="GO:0016987">
    <property type="term" value="F:sigma factor activity"/>
    <property type="evidence" value="ECO:0007669"/>
    <property type="project" value="UniProtKB-KW"/>
</dbReference>
<dbReference type="InterPro" id="IPR013325">
    <property type="entry name" value="RNA_pol_sigma_r2"/>
</dbReference>